<dbReference type="Pfam" id="PF00172">
    <property type="entry name" value="Zn_clus"/>
    <property type="match status" value="1"/>
</dbReference>
<evidence type="ECO:0000313" key="9">
    <source>
        <dbReference type="Proteomes" id="UP000803844"/>
    </source>
</evidence>
<feature type="domain" description="Zn(2)-C6 fungal-type" evidence="7">
    <location>
        <begin position="22"/>
        <end position="52"/>
    </location>
</feature>
<dbReference type="EMBL" id="MU032347">
    <property type="protein sequence ID" value="KAF3765487.1"/>
    <property type="molecule type" value="Genomic_DNA"/>
</dbReference>
<dbReference type="SMART" id="SM00066">
    <property type="entry name" value="GAL4"/>
    <property type="match status" value="1"/>
</dbReference>
<protein>
    <recommendedName>
        <fullName evidence="7">Zn(2)-C6 fungal-type domain-containing protein</fullName>
    </recommendedName>
</protein>
<keyword evidence="1" id="KW-0479">Metal-binding</keyword>
<dbReference type="GeneID" id="63834231"/>
<dbReference type="SUPFAM" id="SSF57701">
    <property type="entry name" value="Zn2/Cys6 DNA-binding domain"/>
    <property type="match status" value="1"/>
</dbReference>
<evidence type="ECO:0000256" key="5">
    <source>
        <dbReference type="ARBA" id="ARBA00023242"/>
    </source>
</evidence>
<dbReference type="GO" id="GO:0000981">
    <property type="term" value="F:DNA-binding transcription factor activity, RNA polymerase II-specific"/>
    <property type="evidence" value="ECO:0007669"/>
    <property type="project" value="InterPro"/>
</dbReference>
<dbReference type="CDD" id="cd00067">
    <property type="entry name" value="GAL4"/>
    <property type="match status" value="1"/>
</dbReference>
<evidence type="ECO:0000256" key="3">
    <source>
        <dbReference type="ARBA" id="ARBA00023015"/>
    </source>
</evidence>
<accession>A0A9P4Y1Y8</accession>
<dbReference type="PROSITE" id="PS50048">
    <property type="entry name" value="ZN2_CY6_FUNGAL_2"/>
    <property type="match status" value="1"/>
</dbReference>
<name>A0A9P4Y1Y8_CRYP1</name>
<keyword evidence="9" id="KW-1185">Reference proteome</keyword>
<gene>
    <name evidence="8" type="ORF">M406DRAFT_256443</name>
</gene>
<dbReference type="AlphaFoldDB" id="A0A9P4Y1Y8"/>
<feature type="compositionally biased region" description="Basic and acidic residues" evidence="6">
    <location>
        <begin position="70"/>
        <end position="84"/>
    </location>
</feature>
<keyword evidence="4" id="KW-0804">Transcription</keyword>
<evidence type="ECO:0000256" key="4">
    <source>
        <dbReference type="ARBA" id="ARBA00023163"/>
    </source>
</evidence>
<evidence type="ECO:0000256" key="6">
    <source>
        <dbReference type="SAM" id="MobiDB-lite"/>
    </source>
</evidence>
<dbReference type="PANTHER" id="PTHR47660">
    <property type="entry name" value="TRANSCRIPTION FACTOR WITH C2H2 AND ZN(2)-CYS(6) DNA BINDING DOMAIN (EUROFUNG)-RELATED-RELATED"/>
    <property type="match status" value="1"/>
</dbReference>
<sequence>MQPTVRIISGGRAPTVPKYRHSCDRCQKVKVRCSQDKPRCTRCAQRNLRCVYSEWRAVGRPKTRPNPPRHAPEDFEEGPGRIRDLPPFGTIESESISWSEYHLLRLH</sequence>
<feature type="region of interest" description="Disordered" evidence="6">
    <location>
        <begin position="60"/>
        <end position="88"/>
    </location>
</feature>
<dbReference type="InterPro" id="IPR036864">
    <property type="entry name" value="Zn2-C6_fun-type_DNA-bd_sf"/>
</dbReference>
<keyword evidence="2" id="KW-0862">Zinc</keyword>
<proteinExistence type="predicted"/>
<evidence type="ECO:0000259" key="7">
    <source>
        <dbReference type="PROSITE" id="PS50048"/>
    </source>
</evidence>
<comment type="caution">
    <text evidence="8">The sequence shown here is derived from an EMBL/GenBank/DDBJ whole genome shotgun (WGS) entry which is preliminary data.</text>
</comment>
<evidence type="ECO:0000256" key="1">
    <source>
        <dbReference type="ARBA" id="ARBA00022723"/>
    </source>
</evidence>
<keyword evidence="3" id="KW-0805">Transcription regulation</keyword>
<dbReference type="Proteomes" id="UP000803844">
    <property type="component" value="Unassembled WGS sequence"/>
</dbReference>
<dbReference type="OrthoDB" id="2943660at2759"/>
<evidence type="ECO:0000313" key="8">
    <source>
        <dbReference type="EMBL" id="KAF3765487.1"/>
    </source>
</evidence>
<keyword evidence="5" id="KW-0539">Nucleus</keyword>
<reference evidence="8" key="1">
    <citation type="journal article" date="2020" name="Phytopathology">
        <title>Genome sequence of the chestnut blight fungus Cryphonectria parasitica EP155: A fundamental resource for an archetypical invasive plant pathogen.</title>
        <authorList>
            <person name="Crouch J.A."/>
            <person name="Dawe A."/>
            <person name="Aerts A."/>
            <person name="Barry K."/>
            <person name="Churchill A.C.L."/>
            <person name="Grimwood J."/>
            <person name="Hillman B."/>
            <person name="Milgroom M.G."/>
            <person name="Pangilinan J."/>
            <person name="Smith M."/>
            <person name="Salamov A."/>
            <person name="Schmutz J."/>
            <person name="Yadav J."/>
            <person name="Grigoriev I.V."/>
            <person name="Nuss D."/>
        </authorList>
    </citation>
    <scope>NUCLEOTIDE SEQUENCE</scope>
    <source>
        <strain evidence="8">EP155</strain>
    </source>
</reference>
<dbReference type="Gene3D" id="4.10.240.10">
    <property type="entry name" value="Zn(2)-C6 fungal-type DNA-binding domain"/>
    <property type="match status" value="1"/>
</dbReference>
<evidence type="ECO:0000256" key="2">
    <source>
        <dbReference type="ARBA" id="ARBA00022833"/>
    </source>
</evidence>
<dbReference type="RefSeq" id="XP_040776448.1">
    <property type="nucleotide sequence ID" value="XM_040917102.1"/>
</dbReference>
<dbReference type="GO" id="GO:0008270">
    <property type="term" value="F:zinc ion binding"/>
    <property type="evidence" value="ECO:0007669"/>
    <property type="project" value="InterPro"/>
</dbReference>
<organism evidence="8 9">
    <name type="scientific">Cryphonectria parasitica (strain ATCC 38755 / EP155)</name>
    <dbReference type="NCBI Taxonomy" id="660469"/>
    <lineage>
        <taxon>Eukaryota</taxon>
        <taxon>Fungi</taxon>
        <taxon>Dikarya</taxon>
        <taxon>Ascomycota</taxon>
        <taxon>Pezizomycotina</taxon>
        <taxon>Sordariomycetes</taxon>
        <taxon>Sordariomycetidae</taxon>
        <taxon>Diaporthales</taxon>
        <taxon>Cryphonectriaceae</taxon>
        <taxon>Cryphonectria-Endothia species complex</taxon>
        <taxon>Cryphonectria</taxon>
    </lineage>
</organism>
<dbReference type="InterPro" id="IPR001138">
    <property type="entry name" value="Zn2Cys6_DnaBD"/>
</dbReference>
<dbReference type="PRINTS" id="PR00755">
    <property type="entry name" value="AFLATOXINBRP"/>
</dbReference>